<dbReference type="EMBL" id="JAAXOT010000001">
    <property type="protein sequence ID" value="NKY54672.1"/>
    <property type="molecule type" value="Genomic_DNA"/>
</dbReference>
<protein>
    <submittedName>
        <fullName evidence="10">DHA2 family efflux MFS transporter permease subunit</fullName>
    </submittedName>
</protein>
<evidence type="ECO:0000256" key="5">
    <source>
        <dbReference type="ARBA" id="ARBA00022692"/>
    </source>
</evidence>
<accession>A0A846YA18</accession>
<feature type="domain" description="Major facilitator superfamily (MFS) profile" evidence="9">
    <location>
        <begin position="43"/>
        <end position="527"/>
    </location>
</feature>
<evidence type="ECO:0000256" key="1">
    <source>
        <dbReference type="ARBA" id="ARBA00004651"/>
    </source>
</evidence>
<dbReference type="PANTHER" id="PTHR42718:SF9">
    <property type="entry name" value="MAJOR FACILITATOR SUPERFAMILY MULTIDRUG TRANSPORTER MFSC"/>
    <property type="match status" value="1"/>
</dbReference>
<name>A0A846YA18_9NOCA</name>
<comment type="similarity">
    <text evidence="2">Belongs to the major facilitator superfamily. EmrB family.</text>
</comment>
<feature type="transmembrane region" description="Helical" evidence="8">
    <location>
        <begin position="197"/>
        <end position="217"/>
    </location>
</feature>
<feature type="transmembrane region" description="Helical" evidence="8">
    <location>
        <begin position="500"/>
        <end position="522"/>
    </location>
</feature>
<dbReference type="GO" id="GO:0005886">
    <property type="term" value="C:plasma membrane"/>
    <property type="evidence" value="ECO:0007669"/>
    <property type="project" value="UniProtKB-SubCell"/>
</dbReference>
<evidence type="ECO:0000259" key="9">
    <source>
        <dbReference type="PROSITE" id="PS50850"/>
    </source>
</evidence>
<dbReference type="GO" id="GO:0022857">
    <property type="term" value="F:transmembrane transporter activity"/>
    <property type="evidence" value="ECO:0007669"/>
    <property type="project" value="InterPro"/>
</dbReference>
<keyword evidence="3" id="KW-0813">Transport</keyword>
<comment type="caution">
    <text evidence="10">The sequence shown here is derived from an EMBL/GenBank/DDBJ whole genome shotgun (WGS) entry which is preliminary data.</text>
</comment>
<feature type="transmembrane region" description="Helical" evidence="8">
    <location>
        <begin position="77"/>
        <end position="98"/>
    </location>
</feature>
<proteinExistence type="inferred from homology"/>
<evidence type="ECO:0000256" key="6">
    <source>
        <dbReference type="ARBA" id="ARBA00022989"/>
    </source>
</evidence>
<keyword evidence="6 8" id="KW-1133">Transmembrane helix</keyword>
<feature type="transmembrane region" description="Helical" evidence="8">
    <location>
        <begin position="300"/>
        <end position="319"/>
    </location>
</feature>
<dbReference type="SUPFAM" id="SSF103473">
    <property type="entry name" value="MFS general substrate transporter"/>
    <property type="match status" value="1"/>
</dbReference>
<dbReference type="Gene3D" id="1.20.1250.20">
    <property type="entry name" value="MFS general substrate transporter like domains"/>
    <property type="match status" value="1"/>
</dbReference>
<feature type="transmembrane region" description="Helical" evidence="8">
    <location>
        <begin position="110"/>
        <end position="129"/>
    </location>
</feature>
<dbReference type="Proteomes" id="UP000570678">
    <property type="component" value="Unassembled WGS sequence"/>
</dbReference>
<feature type="transmembrane region" description="Helical" evidence="8">
    <location>
        <begin position="331"/>
        <end position="352"/>
    </location>
</feature>
<comment type="subcellular location">
    <subcellularLocation>
        <location evidence="1">Cell membrane</location>
        <topology evidence="1">Multi-pass membrane protein</topology>
    </subcellularLocation>
</comment>
<evidence type="ECO:0000256" key="4">
    <source>
        <dbReference type="ARBA" id="ARBA00022475"/>
    </source>
</evidence>
<feature type="transmembrane region" description="Helical" evidence="8">
    <location>
        <begin position="261"/>
        <end position="279"/>
    </location>
</feature>
<dbReference type="InterPro" id="IPR004638">
    <property type="entry name" value="EmrB-like"/>
</dbReference>
<feature type="transmembrane region" description="Helical" evidence="8">
    <location>
        <begin position="428"/>
        <end position="448"/>
    </location>
</feature>
<organism evidence="10 11">
    <name type="scientific">Nocardia flavorosea</name>
    <dbReference type="NCBI Taxonomy" id="53429"/>
    <lineage>
        <taxon>Bacteria</taxon>
        <taxon>Bacillati</taxon>
        <taxon>Actinomycetota</taxon>
        <taxon>Actinomycetes</taxon>
        <taxon>Mycobacteriales</taxon>
        <taxon>Nocardiaceae</taxon>
        <taxon>Nocardia</taxon>
    </lineage>
</organism>
<feature type="transmembrane region" description="Helical" evidence="8">
    <location>
        <begin position="43"/>
        <end position="65"/>
    </location>
</feature>
<feature type="transmembrane region" description="Helical" evidence="8">
    <location>
        <begin position="168"/>
        <end position="191"/>
    </location>
</feature>
<reference evidence="10 11" key="1">
    <citation type="submission" date="2020-04" db="EMBL/GenBank/DDBJ databases">
        <title>MicrobeNet Type strains.</title>
        <authorList>
            <person name="Nicholson A.C."/>
        </authorList>
    </citation>
    <scope>NUCLEOTIDE SEQUENCE [LARGE SCALE GENOMIC DNA]</scope>
    <source>
        <strain evidence="10 11">JCM 3332</strain>
    </source>
</reference>
<dbReference type="InterPro" id="IPR020846">
    <property type="entry name" value="MFS_dom"/>
</dbReference>
<evidence type="ECO:0000313" key="10">
    <source>
        <dbReference type="EMBL" id="NKY54672.1"/>
    </source>
</evidence>
<dbReference type="Pfam" id="PF07690">
    <property type="entry name" value="MFS_1"/>
    <property type="match status" value="1"/>
</dbReference>
<gene>
    <name evidence="10" type="ORF">HGA15_00555</name>
</gene>
<evidence type="ECO:0000256" key="7">
    <source>
        <dbReference type="ARBA" id="ARBA00023136"/>
    </source>
</evidence>
<dbReference type="InterPro" id="IPR036259">
    <property type="entry name" value="MFS_trans_sf"/>
</dbReference>
<dbReference type="PROSITE" id="PS50850">
    <property type="entry name" value="MFS"/>
    <property type="match status" value="1"/>
</dbReference>
<evidence type="ECO:0000256" key="2">
    <source>
        <dbReference type="ARBA" id="ARBA00008537"/>
    </source>
</evidence>
<keyword evidence="7 8" id="KW-0472">Membrane</keyword>
<dbReference type="CDD" id="cd17503">
    <property type="entry name" value="MFS_LmrB_MDR_like"/>
    <property type="match status" value="1"/>
</dbReference>
<keyword evidence="5 8" id="KW-0812">Transmembrane</keyword>
<dbReference type="PRINTS" id="PR01036">
    <property type="entry name" value="TCRTETB"/>
</dbReference>
<feature type="transmembrane region" description="Helical" evidence="8">
    <location>
        <begin position="135"/>
        <end position="156"/>
    </location>
</feature>
<dbReference type="PANTHER" id="PTHR42718">
    <property type="entry name" value="MAJOR FACILITATOR SUPERFAMILY MULTIDRUG TRANSPORTER MFSC"/>
    <property type="match status" value="1"/>
</dbReference>
<feature type="transmembrane region" description="Helical" evidence="8">
    <location>
        <begin position="364"/>
        <end position="382"/>
    </location>
</feature>
<dbReference type="InterPro" id="IPR011701">
    <property type="entry name" value="MFS"/>
</dbReference>
<keyword evidence="11" id="KW-1185">Reference proteome</keyword>
<keyword evidence="4" id="KW-1003">Cell membrane</keyword>
<feature type="transmembrane region" description="Helical" evidence="8">
    <location>
        <begin position="229"/>
        <end position="249"/>
    </location>
</feature>
<dbReference type="AlphaFoldDB" id="A0A846YA18"/>
<feature type="transmembrane region" description="Helical" evidence="8">
    <location>
        <begin position="388"/>
        <end position="407"/>
    </location>
</feature>
<evidence type="ECO:0000256" key="8">
    <source>
        <dbReference type="SAM" id="Phobius"/>
    </source>
</evidence>
<dbReference type="NCBIfam" id="TIGR00711">
    <property type="entry name" value="efflux_EmrB"/>
    <property type="match status" value="1"/>
</dbReference>
<dbReference type="Gene3D" id="1.20.1720.10">
    <property type="entry name" value="Multidrug resistance protein D"/>
    <property type="match status" value="1"/>
</dbReference>
<evidence type="ECO:0000313" key="11">
    <source>
        <dbReference type="Proteomes" id="UP000570678"/>
    </source>
</evidence>
<sequence length="543" mass="57708">MRGHTQRRGVPPSIFRREFVNASPAPAPAAGAPEKIDASVLKLAGVVVLGSIMAILDITVVNVAMPTFQSEFGVANYSTVAWTVTAYTLALATVIPLTGWAADRFGTKRLYMMALLLFTAGSVLCALSWNIGALIGFRVIQGLGGGMLMPLGMTIMTKAAGPERMGRLMAILGVPMLLGPILGPILGGWLIEDASWHWIFLINLPLGAIAIVYAWFALPKDEAQPTEKFDFVGMLMLSPGLALFLYGISSIPEEGTVNTPKVWATMLVGGALVAAFIVYSFKPKNPLLDLRLFQNRDLTVATITMFLFSASFFGGLLLIPTYFQQVRGESALMAGLLVAPQGLGSLLTMPIAGMLVDKVPVGRVVPVGLAILTTTMFGLTQIGSDSSYFYVLSVLFVMGLGMGLTMMPLMTAALRTLKEAQVARGSTLLNIVQQIASSVGVAVISVVLTNRMQSSEAVSAGQAMMEAQKTGAQPDPSVLQYLASLGDKFEAVMLGEMADAYATSFWVAFVLCVVTVIFSLLLPRKASSVPKTGENAPAPVLMH</sequence>
<evidence type="ECO:0000256" key="3">
    <source>
        <dbReference type="ARBA" id="ARBA00022448"/>
    </source>
</evidence>